<organism evidence="1 2">
    <name type="scientific">Eretmocerus hayati</name>
    <dbReference type="NCBI Taxonomy" id="131215"/>
    <lineage>
        <taxon>Eukaryota</taxon>
        <taxon>Metazoa</taxon>
        <taxon>Ecdysozoa</taxon>
        <taxon>Arthropoda</taxon>
        <taxon>Hexapoda</taxon>
        <taxon>Insecta</taxon>
        <taxon>Pterygota</taxon>
        <taxon>Neoptera</taxon>
        <taxon>Endopterygota</taxon>
        <taxon>Hymenoptera</taxon>
        <taxon>Apocrita</taxon>
        <taxon>Proctotrupomorpha</taxon>
        <taxon>Chalcidoidea</taxon>
        <taxon>Aphelinidae</taxon>
        <taxon>Aphelininae</taxon>
        <taxon>Eretmocerus</taxon>
    </lineage>
</organism>
<protein>
    <submittedName>
        <fullName evidence="1">Uncharacterized protein</fullName>
    </submittedName>
</protein>
<evidence type="ECO:0000313" key="1">
    <source>
        <dbReference type="EMBL" id="KAJ8681917.1"/>
    </source>
</evidence>
<dbReference type="EMBL" id="CM056741">
    <property type="protein sequence ID" value="KAJ8681917.1"/>
    <property type="molecule type" value="Genomic_DNA"/>
</dbReference>
<evidence type="ECO:0000313" key="2">
    <source>
        <dbReference type="Proteomes" id="UP001239111"/>
    </source>
</evidence>
<gene>
    <name evidence="1" type="ORF">QAD02_017709</name>
</gene>
<dbReference type="Proteomes" id="UP001239111">
    <property type="component" value="Chromosome 1"/>
</dbReference>
<comment type="caution">
    <text evidence="1">The sequence shown here is derived from an EMBL/GenBank/DDBJ whole genome shotgun (WGS) entry which is preliminary data.</text>
</comment>
<sequence length="126" mass="13533">MQAYISVMKFDVCHGASIDLDVDGANTQKDESHIRPDDSSINQSVEILETSPNSKDCIGTNCTSIHMHIDGSTPPSNGSFIPLDEPVMIQDATVNVPAQNDTRDVPGGSAIMERNGEHLNSPNLVN</sequence>
<proteinExistence type="predicted"/>
<accession>A0ACC2PEN7</accession>
<name>A0ACC2PEN7_9HYME</name>
<reference evidence="1" key="1">
    <citation type="submission" date="2023-04" db="EMBL/GenBank/DDBJ databases">
        <title>A chromosome-level genome assembly of the parasitoid wasp Eretmocerus hayati.</title>
        <authorList>
            <person name="Zhong Y."/>
            <person name="Liu S."/>
            <person name="Liu Y."/>
        </authorList>
    </citation>
    <scope>NUCLEOTIDE SEQUENCE</scope>
    <source>
        <strain evidence="1">ZJU_SS_LIU_2023</strain>
    </source>
</reference>
<keyword evidence="2" id="KW-1185">Reference proteome</keyword>